<proteinExistence type="predicted"/>
<accession>A0A4Z1NZM0</accession>
<reference evidence="2 3" key="1">
    <citation type="submission" date="2019-04" db="EMBL/GenBank/DDBJ databases">
        <title>High contiguity whole genome sequence and gene annotation resource for two Venturia nashicola isolates.</title>
        <authorList>
            <person name="Prokchorchik M."/>
            <person name="Won K."/>
            <person name="Lee Y."/>
            <person name="Choi E.D."/>
            <person name="Segonzac C."/>
            <person name="Sohn K.H."/>
        </authorList>
    </citation>
    <scope>NUCLEOTIDE SEQUENCE [LARGE SCALE GENOMIC DNA]</scope>
    <source>
        <strain evidence="2 3">PRI2</strain>
    </source>
</reference>
<organism evidence="2 3">
    <name type="scientific">Venturia nashicola</name>
    <dbReference type="NCBI Taxonomy" id="86259"/>
    <lineage>
        <taxon>Eukaryota</taxon>
        <taxon>Fungi</taxon>
        <taxon>Dikarya</taxon>
        <taxon>Ascomycota</taxon>
        <taxon>Pezizomycotina</taxon>
        <taxon>Dothideomycetes</taxon>
        <taxon>Pleosporomycetidae</taxon>
        <taxon>Venturiales</taxon>
        <taxon>Venturiaceae</taxon>
        <taxon>Venturia</taxon>
    </lineage>
</organism>
<evidence type="ECO:0000313" key="3">
    <source>
        <dbReference type="Proteomes" id="UP000298493"/>
    </source>
</evidence>
<gene>
    <name evidence="2" type="ORF">E6O75_ATG04977</name>
</gene>
<dbReference type="AlphaFoldDB" id="A0A4Z1NZM0"/>
<dbReference type="OrthoDB" id="4142625at2759"/>
<evidence type="ECO:0000256" key="1">
    <source>
        <dbReference type="SAM" id="SignalP"/>
    </source>
</evidence>
<sequence>MKLTTLAIAVFSLHLTYAIPSINVGKPVIYSEFDTRLSYHERSNTHILNRREPPKRFPEWNYANATTPDATPDGLKGIIFEPDLVPGQPGKDGGQIKKTRIGPITIPPGVTLNRPVVNFPPPCKDCLVTAIQLGLEYADGKRANVDSGAWCHHIDLTISGSDYTCPVSLGSLLTLSVPSMFANRIFSGGNERTAIRTNSKSKYGLDLETGPGKSVVFGGVYELMSEATKPITVYMTLTWEFVPKSTPGYKKAVLVWLDVTDCARESEFPAPEGTYEKASKEWVMNHDGELLMGIGHVHDGGTKVDMYHNGKLSCSSKQVYANRRGGYVEATDGSVIKNMVMPEGSHISDVGVCKDWGEVKKGDKLKAVAYYDDKTHMQMRDKDGTLEKQMGMIWIYMGLKS</sequence>
<keyword evidence="1" id="KW-0732">Signal</keyword>
<dbReference type="Proteomes" id="UP000298493">
    <property type="component" value="Unassembled WGS sequence"/>
</dbReference>
<protein>
    <submittedName>
        <fullName evidence="2">Uncharacterized protein</fullName>
    </submittedName>
</protein>
<feature type="signal peptide" evidence="1">
    <location>
        <begin position="1"/>
        <end position="18"/>
    </location>
</feature>
<name>A0A4Z1NZM0_9PEZI</name>
<feature type="chain" id="PRO_5021425661" evidence="1">
    <location>
        <begin position="19"/>
        <end position="401"/>
    </location>
</feature>
<keyword evidence="3" id="KW-1185">Reference proteome</keyword>
<evidence type="ECO:0000313" key="2">
    <source>
        <dbReference type="EMBL" id="TID21582.1"/>
    </source>
</evidence>
<comment type="caution">
    <text evidence="2">The sequence shown here is derived from an EMBL/GenBank/DDBJ whole genome shotgun (WGS) entry which is preliminary data.</text>
</comment>
<dbReference type="EMBL" id="SNSC02000009">
    <property type="protein sequence ID" value="TID21582.1"/>
    <property type="molecule type" value="Genomic_DNA"/>
</dbReference>